<evidence type="ECO:0000256" key="1">
    <source>
        <dbReference type="SAM" id="MobiDB-lite"/>
    </source>
</evidence>
<accession>A0AA39KF47</accession>
<comment type="caution">
    <text evidence="2">The sequence shown here is derived from an EMBL/GenBank/DDBJ whole genome shotgun (WGS) entry which is preliminary data.</text>
</comment>
<sequence length="69" mass="7457">MSLTIPSFLEPNLNGASKYRDETTGTLDLGAFKVMYVAPMKVSDQGMVTLSKVGELTDDSHGGPTYCRI</sequence>
<protein>
    <submittedName>
        <fullName evidence="2">Uncharacterized protein</fullName>
    </submittedName>
</protein>
<dbReference type="RefSeq" id="XP_060330991.1">
    <property type="nucleotide sequence ID" value="XM_060467540.1"/>
</dbReference>
<evidence type="ECO:0000313" key="3">
    <source>
        <dbReference type="Proteomes" id="UP001175211"/>
    </source>
</evidence>
<proteinExistence type="predicted"/>
<organism evidence="2 3">
    <name type="scientific">Armillaria tabescens</name>
    <name type="common">Ringless honey mushroom</name>
    <name type="synonym">Agaricus tabescens</name>
    <dbReference type="NCBI Taxonomy" id="1929756"/>
    <lineage>
        <taxon>Eukaryota</taxon>
        <taxon>Fungi</taxon>
        <taxon>Dikarya</taxon>
        <taxon>Basidiomycota</taxon>
        <taxon>Agaricomycotina</taxon>
        <taxon>Agaricomycetes</taxon>
        <taxon>Agaricomycetidae</taxon>
        <taxon>Agaricales</taxon>
        <taxon>Marasmiineae</taxon>
        <taxon>Physalacriaceae</taxon>
        <taxon>Desarmillaria</taxon>
    </lineage>
</organism>
<feature type="region of interest" description="Disordered" evidence="1">
    <location>
        <begin position="1"/>
        <end position="20"/>
    </location>
</feature>
<dbReference type="EMBL" id="JAUEPS010000016">
    <property type="protein sequence ID" value="KAK0458741.1"/>
    <property type="molecule type" value="Genomic_DNA"/>
</dbReference>
<name>A0AA39KF47_ARMTA</name>
<dbReference type="Proteomes" id="UP001175211">
    <property type="component" value="Unassembled WGS sequence"/>
</dbReference>
<evidence type="ECO:0000313" key="2">
    <source>
        <dbReference type="EMBL" id="KAK0458741.1"/>
    </source>
</evidence>
<keyword evidence="3" id="KW-1185">Reference proteome</keyword>
<gene>
    <name evidence="2" type="ORF">EV420DRAFT_1270055</name>
</gene>
<reference evidence="2" key="1">
    <citation type="submission" date="2023-06" db="EMBL/GenBank/DDBJ databases">
        <authorList>
            <consortium name="Lawrence Berkeley National Laboratory"/>
            <person name="Ahrendt S."/>
            <person name="Sahu N."/>
            <person name="Indic B."/>
            <person name="Wong-Bajracharya J."/>
            <person name="Merenyi Z."/>
            <person name="Ke H.-M."/>
            <person name="Monk M."/>
            <person name="Kocsube S."/>
            <person name="Drula E."/>
            <person name="Lipzen A."/>
            <person name="Balint B."/>
            <person name="Henrissat B."/>
            <person name="Andreopoulos B."/>
            <person name="Martin F.M."/>
            <person name="Harder C.B."/>
            <person name="Rigling D."/>
            <person name="Ford K.L."/>
            <person name="Foster G.D."/>
            <person name="Pangilinan J."/>
            <person name="Papanicolaou A."/>
            <person name="Barry K."/>
            <person name="LaButti K."/>
            <person name="Viragh M."/>
            <person name="Koriabine M."/>
            <person name="Yan M."/>
            <person name="Riley R."/>
            <person name="Champramary S."/>
            <person name="Plett K.L."/>
            <person name="Tsai I.J."/>
            <person name="Slot J."/>
            <person name="Sipos G."/>
            <person name="Plett J."/>
            <person name="Nagy L.G."/>
            <person name="Grigoriev I.V."/>
        </authorList>
    </citation>
    <scope>NUCLEOTIDE SEQUENCE</scope>
    <source>
        <strain evidence="2">CCBAS 213</strain>
    </source>
</reference>
<dbReference type="AlphaFoldDB" id="A0AA39KF47"/>
<dbReference type="GeneID" id="85351088"/>